<dbReference type="EMBL" id="JBHFPV010000007">
    <property type="protein sequence ID" value="MFH6605087.1"/>
    <property type="molecule type" value="Genomic_DNA"/>
</dbReference>
<name>A0ACC7LST9_9FLAO</name>
<comment type="caution">
    <text evidence="1">The sequence shown here is derived from an EMBL/GenBank/DDBJ whole genome shotgun (WGS) entry which is preliminary data.</text>
</comment>
<keyword evidence="2" id="KW-1185">Reference proteome</keyword>
<dbReference type="Proteomes" id="UP001595191">
    <property type="component" value="Unassembled WGS sequence"/>
</dbReference>
<protein>
    <submittedName>
        <fullName evidence="1">VOC family protein</fullName>
    </submittedName>
</protein>
<reference evidence="1" key="1">
    <citation type="submission" date="2024-09" db="EMBL/GenBank/DDBJ databases">
        <authorList>
            <person name="Liu J."/>
        </authorList>
    </citation>
    <scope>NUCLEOTIDE SEQUENCE</scope>
    <source>
        <strain evidence="1">NBU2967</strain>
    </source>
</reference>
<organism evidence="1 2">
    <name type="scientific">Meishania litoralis</name>
    <dbReference type="NCBI Taxonomy" id="3434685"/>
    <lineage>
        <taxon>Bacteria</taxon>
        <taxon>Pseudomonadati</taxon>
        <taxon>Bacteroidota</taxon>
        <taxon>Flavobacteriia</taxon>
        <taxon>Flavobacteriales</taxon>
        <taxon>Flavobacteriaceae</taxon>
        <taxon>Meishania</taxon>
    </lineage>
</organism>
<evidence type="ECO:0000313" key="1">
    <source>
        <dbReference type="EMBL" id="MFH6605087.1"/>
    </source>
</evidence>
<proteinExistence type="predicted"/>
<gene>
    <name evidence="1" type="ORF">ACEZ3G_16490</name>
</gene>
<accession>A0ACC7LST9</accession>
<sequence>MNKIFETYRPKGFGTVNAYLFAENPKELIEFLKNAFYATEIDRSLNPKTGDISNVILKIGDSCFMISQARDQFLNMRAAFYLYVDNVDEIHERAITYGAKVEFNPADMPYGDRQSGIIDPSGNYWWISKRLVNKGYHE</sequence>
<evidence type="ECO:0000313" key="2">
    <source>
        <dbReference type="Proteomes" id="UP001595191"/>
    </source>
</evidence>